<reference evidence="10 11" key="1">
    <citation type="submission" date="2018-06" db="EMBL/GenBank/DDBJ databases">
        <title>Phytoactinopolyspora halophila sp. nov., a novel halophilic actinomycete isolated from a saline soil in China.</title>
        <authorList>
            <person name="Tang S.-K."/>
        </authorList>
    </citation>
    <scope>NUCLEOTIDE SEQUENCE [LARGE SCALE GENOMIC DNA]</scope>
    <source>
        <strain evidence="10 11">YIM 96934</strain>
    </source>
</reference>
<evidence type="ECO:0000256" key="1">
    <source>
        <dbReference type="ARBA" id="ARBA00001946"/>
    </source>
</evidence>
<evidence type="ECO:0000259" key="9">
    <source>
        <dbReference type="Pfam" id="PF01850"/>
    </source>
</evidence>
<comment type="cofactor">
    <cofactor evidence="1 8">
        <name>Mg(2+)</name>
        <dbReference type="ChEBI" id="CHEBI:18420"/>
    </cofactor>
</comment>
<dbReference type="EMBL" id="QMIG01000035">
    <property type="protein sequence ID" value="RAW09699.1"/>
    <property type="molecule type" value="Genomic_DNA"/>
</dbReference>
<dbReference type="GO" id="GO:0090729">
    <property type="term" value="F:toxin activity"/>
    <property type="evidence" value="ECO:0007669"/>
    <property type="project" value="UniProtKB-KW"/>
</dbReference>
<evidence type="ECO:0000256" key="8">
    <source>
        <dbReference type="HAMAP-Rule" id="MF_00265"/>
    </source>
</evidence>
<dbReference type="HAMAP" id="MF_00265">
    <property type="entry name" value="VapC_Nob1"/>
    <property type="match status" value="1"/>
</dbReference>
<evidence type="ECO:0000256" key="5">
    <source>
        <dbReference type="ARBA" id="ARBA00022801"/>
    </source>
</evidence>
<dbReference type="CDD" id="cd18755">
    <property type="entry name" value="PIN_MtVapC3_VapC21-like"/>
    <property type="match status" value="1"/>
</dbReference>
<keyword evidence="11" id="KW-1185">Reference proteome</keyword>
<organism evidence="10 11">
    <name type="scientific">Phytoactinopolyspora halophila</name>
    <dbReference type="NCBI Taxonomy" id="1981511"/>
    <lineage>
        <taxon>Bacteria</taxon>
        <taxon>Bacillati</taxon>
        <taxon>Actinomycetota</taxon>
        <taxon>Actinomycetes</taxon>
        <taxon>Jiangellales</taxon>
        <taxon>Jiangellaceae</taxon>
        <taxon>Phytoactinopolyspora</taxon>
    </lineage>
</organism>
<dbReference type="AlphaFoldDB" id="A0A329QDB5"/>
<dbReference type="InterPro" id="IPR002716">
    <property type="entry name" value="PIN_dom"/>
</dbReference>
<keyword evidence="5 8" id="KW-0378">Hydrolase</keyword>
<name>A0A329QDB5_9ACTN</name>
<keyword evidence="3 8" id="KW-0540">Nuclease</keyword>
<keyword evidence="4 8" id="KW-0479">Metal-binding</keyword>
<dbReference type="RefSeq" id="WP_112260180.1">
    <property type="nucleotide sequence ID" value="NZ_QMIG01000035.1"/>
</dbReference>
<proteinExistence type="inferred from homology"/>
<evidence type="ECO:0000256" key="3">
    <source>
        <dbReference type="ARBA" id="ARBA00022722"/>
    </source>
</evidence>
<dbReference type="InterPro" id="IPR029060">
    <property type="entry name" value="PIN-like_dom_sf"/>
</dbReference>
<feature type="binding site" evidence="8">
    <location>
        <position position="11"/>
    </location>
    <ligand>
        <name>Mg(2+)</name>
        <dbReference type="ChEBI" id="CHEBI:18420"/>
    </ligand>
</feature>
<dbReference type="GO" id="GO:0000287">
    <property type="term" value="F:magnesium ion binding"/>
    <property type="evidence" value="ECO:0007669"/>
    <property type="project" value="UniProtKB-UniRule"/>
</dbReference>
<evidence type="ECO:0000256" key="7">
    <source>
        <dbReference type="ARBA" id="ARBA00038093"/>
    </source>
</evidence>
<dbReference type="Proteomes" id="UP000250462">
    <property type="component" value="Unassembled WGS sequence"/>
</dbReference>
<feature type="domain" description="PIN" evidence="9">
    <location>
        <begin position="9"/>
        <end position="125"/>
    </location>
</feature>
<sequence>MGVSPARWLIDKSVLARIGEDSVAEVVLPRVQAGLVGVSIVTELEVGFSARSINDYRTTRDDLLDHLFPVLMPARAEFRAREIQAWLVERGEHRSAGVADLLLAAMAEIEGLTILHYDADFETIASVTGQSTEWVVPRGSVA</sequence>
<dbReference type="InterPro" id="IPR022907">
    <property type="entry name" value="VapC_family"/>
</dbReference>
<dbReference type="PANTHER" id="PTHR33653">
    <property type="entry name" value="RIBONUCLEASE VAPC2"/>
    <property type="match status" value="1"/>
</dbReference>
<keyword evidence="6 8" id="KW-0460">Magnesium</keyword>
<gene>
    <name evidence="8" type="primary">vapC</name>
    <name evidence="10" type="ORF">DPM12_20280</name>
</gene>
<protein>
    <recommendedName>
        <fullName evidence="8">Ribonuclease VapC</fullName>
        <shortName evidence="8">RNase VapC</shortName>
        <ecNumber evidence="8">3.1.-.-</ecNumber>
    </recommendedName>
    <alternativeName>
        <fullName evidence="8">Toxin VapC</fullName>
    </alternativeName>
</protein>
<evidence type="ECO:0000313" key="10">
    <source>
        <dbReference type="EMBL" id="RAW09699.1"/>
    </source>
</evidence>
<feature type="binding site" evidence="8">
    <location>
        <position position="100"/>
    </location>
    <ligand>
        <name>Mg(2+)</name>
        <dbReference type="ChEBI" id="CHEBI:18420"/>
    </ligand>
</feature>
<dbReference type="PANTHER" id="PTHR33653:SF1">
    <property type="entry name" value="RIBONUCLEASE VAPC2"/>
    <property type="match status" value="1"/>
</dbReference>
<evidence type="ECO:0000256" key="6">
    <source>
        <dbReference type="ARBA" id="ARBA00022842"/>
    </source>
</evidence>
<comment type="function">
    <text evidence="8">Toxic component of a toxin-antitoxin (TA) system. An RNase.</text>
</comment>
<evidence type="ECO:0000313" key="11">
    <source>
        <dbReference type="Proteomes" id="UP000250462"/>
    </source>
</evidence>
<dbReference type="GO" id="GO:0016787">
    <property type="term" value="F:hydrolase activity"/>
    <property type="evidence" value="ECO:0007669"/>
    <property type="project" value="UniProtKB-KW"/>
</dbReference>
<evidence type="ECO:0000256" key="2">
    <source>
        <dbReference type="ARBA" id="ARBA00022649"/>
    </source>
</evidence>
<dbReference type="Pfam" id="PF01850">
    <property type="entry name" value="PIN"/>
    <property type="match status" value="1"/>
</dbReference>
<accession>A0A329QDB5</accession>
<dbReference type="OrthoDB" id="5185254at2"/>
<dbReference type="Gene3D" id="3.40.50.1010">
    <property type="entry name" value="5'-nuclease"/>
    <property type="match status" value="1"/>
</dbReference>
<keyword evidence="2 8" id="KW-1277">Toxin-antitoxin system</keyword>
<evidence type="ECO:0000256" key="4">
    <source>
        <dbReference type="ARBA" id="ARBA00022723"/>
    </source>
</evidence>
<dbReference type="EC" id="3.1.-.-" evidence="8"/>
<dbReference type="SUPFAM" id="SSF88723">
    <property type="entry name" value="PIN domain-like"/>
    <property type="match status" value="1"/>
</dbReference>
<keyword evidence="8" id="KW-0800">Toxin</keyword>
<comment type="similarity">
    <text evidence="7 8">Belongs to the PINc/VapC protein family.</text>
</comment>
<dbReference type="GO" id="GO:0004540">
    <property type="term" value="F:RNA nuclease activity"/>
    <property type="evidence" value="ECO:0007669"/>
    <property type="project" value="InterPro"/>
</dbReference>
<comment type="caution">
    <text evidence="10">The sequence shown here is derived from an EMBL/GenBank/DDBJ whole genome shotgun (WGS) entry which is preliminary data.</text>
</comment>
<dbReference type="InterPro" id="IPR050556">
    <property type="entry name" value="Type_II_TA_system_RNase"/>
</dbReference>